<organism evidence="1">
    <name type="scientific">Rhipicephalus microplus</name>
    <name type="common">Cattle tick</name>
    <name type="synonym">Boophilus microplus</name>
    <dbReference type="NCBI Taxonomy" id="6941"/>
    <lineage>
        <taxon>Eukaryota</taxon>
        <taxon>Metazoa</taxon>
        <taxon>Ecdysozoa</taxon>
        <taxon>Arthropoda</taxon>
        <taxon>Chelicerata</taxon>
        <taxon>Arachnida</taxon>
        <taxon>Acari</taxon>
        <taxon>Parasitiformes</taxon>
        <taxon>Ixodida</taxon>
        <taxon>Ixodoidea</taxon>
        <taxon>Ixodidae</taxon>
        <taxon>Rhipicephalinae</taxon>
        <taxon>Rhipicephalus</taxon>
        <taxon>Boophilus</taxon>
    </lineage>
</organism>
<evidence type="ECO:0000313" key="1">
    <source>
        <dbReference type="EMBL" id="NIE48057.1"/>
    </source>
</evidence>
<reference evidence="1" key="1">
    <citation type="submission" date="2020-03" db="EMBL/GenBank/DDBJ databases">
        <title>A transcriptome and proteome of the tick Rhipicephalus microplus shaped by the genetic composition of its hosts and developmental stage.</title>
        <authorList>
            <person name="Garcia G.R."/>
            <person name="Ribeiro J.M.C."/>
            <person name="Maruyama S.R."/>
            <person name="Gardinasse L.G."/>
            <person name="Nelson K."/>
            <person name="Ferreira B.R."/>
            <person name="Andrade T.G."/>
            <person name="Santos I.K.F.M."/>
        </authorList>
    </citation>
    <scope>NUCLEOTIDE SEQUENCE</scope>
    <source>
        <strain evidence="1">NSGR</strain>
        <tissue evidence="1">Salivary glands</tissue>
    </source>
</reference>
<dbReference type="EMBL" id="GIKN01005784">
    <property type="protein sequence ID" value="NIE48057.1"/>
    <property type="molecule type" value="Transcribed_RNA"/>
</dbReference>
<proteinExistence type="predicted"/>
<dbReference type="AlphaFoldDB" id="A0A6G5ADE4"/>
<sequence>MVVKTRPTKKSRAKVLLFLPDGVSLYEFMLEAGLACKSVEEPLPDSDEADDDLIPCPYQALKFPEKGVFPVIVTNLDDADLGSIQLAKFANPSNDEQAAINASIDAFNVMARPCKKWPMTAPTCWTQFGHSLHWQVRLRQTVVSWHCDWC</sequence>
<dbReference type="VEuPathDB" id="VectorBase:LOC119174384"/>
<name>A0A6G5ADE4_RHIMP</name>
<accession>A0A6G5ADE4</accession>
<protein>
    <submittedName>
        <fullName evidence="1">Putative transcriptional coactivator</fullName>
    </submittedName>
</protein>
<dbReference type="OrthoDB" id="6492171at2759"/>